<gene>
    <name evidence="1" type="ORF">BN201_0167</name>
</gene>
<protein>
    <recommendedName>
        <fullName evidence="3">DNA recombination-mediator protein A</fullName>
    </recommendedName>
</protein>
<sequence length="195" mass="22261">MFDQLQDLFGVKPLRRCALIGSRKAPSDILIMASTIGRVLSENRVVAHSGGAYGMDNAFMKYYDPDYRKIFIPNWKFYDHKHNGHDVIAWQTLEQKNLAMDELEHVYDNPRSIPLYMQNLFSRNVAQVLGETLDDPVDCVIFWAKEVNGIVSGGTRIAVYVARRHGIPCFNLYHQENRSAVEKILGGSDLSWLDI</sequence>
<name>A0A0B7ML64_9CAUD</name>
<keyword evidence="2" id="KW-1185">Reference proteome</keyword>
<dbReference type="GeneID" id="23301205"/>
<dbReference type="Proteomes" id="UP000203896">
    <property type="component" value="Segment"/>
</dbReference>
<dbReference type="OrthoDB" id="24011at10239"/>
<evidence type="ECO:0000313" key="2">
    <source>
        <dbReference type="Proteomes" id="UP000203896"/>
    </source>
</evidence>
<evidence type="ECO:0000313" key="1">
    <source>
        <dbReference type="EMBL" id="CEO90770.1"/>
    </source>
</evidence>
<reference evidence="1 2" key="1">
    <citation type="submission" date="2012-08" db="EMBL/GenBank/DDBJ databases">
        <title>Selection and characterization of a candidate therapeutic bacteriophage that lyses the German Escherichia coli O104:H4 outbreak strain.</title>
        <authorList>
            <person name="Merabishvilli M."/>
            <person name="De Vos D."/>
            <person name="Verbeken G."/>
            <person name="Kropinski A."/>
            <person name="Vandenheuvel D."/>
            <person name="Lavigne R."/>
            <person name="Wattiau P."/>
            <person name="Mast J."/>
            <person name="Ragimbeau C."/>
            <person name="Mossong J."/>
            <person name="Scheres J."/>
            <person name="Chanishvili N."/>
            <person name="Vaneechoutte M."/>
            <person name="Pirnay J.P."/>
        </authorList>
    </citation>
    <scope>NUCLEOTIDE SEQUENCE [LARGE SCALE GENOMIC DNA]</scope>
</reference>
<dbReference type="EMBL" id="HE978309">
    <property type="protein sequence ID" value="CEO90770.1"/>
    <property type="molecule type" value="Genomic_DNA"/>
</dbReference>
<proteinExistence type="predicted"/>
<accession>A0A0B7ML64</accession>
<dbReference type="RefSeq" id="YP_009118850.1">
    <property type="nucleotide sequence ID" value="NC_025425.1"/>
</dbReference>
<dbReference type="SUPFAM" id="SSF102405">
    <property type="entry name" value="MCP/YpsA-like"/>
    <property type="match status" value="1"/>
</dbReference>
<dbReference type="KEGG" id="vg:23301205"/>
<organism evidence="1 2">
    <name type="scientific">Enterobacteria phage GEC-3S</name>
    <dbReference type="NCBI Taxonomy" id="1222338"/>
    <lineage>
        <taxon>Viruses</taxon>
        <taxon>Duplodnaviria</taxon>
        <taxon>Heunggongvirae</taxon>
        <taxon>Uroviricota</taxon>
        <taxon>Caudoviricetes</taxon>
        <taxon>Pantevenvirales</taxon>
        <taxon>Straboviridae</taxon>
        <taxon>Krischvirus</taxon>
        <taxon>Krischvirus gec3s</taxon>
    </lineage>
</organism>
<evidence type="ECO:0008006" key="3">
    <source>
        <dbReference type="Google" id="ProtNLM"/>
    </source>
</evidence>